<evidence type="ECO:0000313" key="1">
    <source>
        <dbReference type="EMBL" id="CAB4129893.1"/>
    </source>
</evidence>
<accession>A0A6J5L9A3</accession>
<sequence>MNKKIKKLAKQADFVFWSKEPWGPGPNYIDWGADYTREFNRFVQSLVAECSDIAVSQCGADKELVEKNIKDYFKD</sequence>
<organism evidence="1">
    <name type="scientific">uncultured Caudovirales phage</name>
    <dbReference type="NCBI Taxonomy" id="2100421"/>
    <lineage>
        <taxon>Viruses</taxon>
        <taxon>Duplodnaviria</taxon>
        <taxon>Heunggongvirae</taxon>
        <taxon>Uroviricota</taxon>
        <taxon>Caudoviricetes</taxon>
        <taxon>Peduoviridae</taxon>
        <taxon>Maltschvirus</taxon>
        <taxon>Maltschvirus maltsch</taxon>
    </lineage>
</organism>
<protein>
    <submittedName>
        <fullName evidence="1">Uncharacterized protein</fullName>
    </submittedName>
</protein>
<proteinExistence type="predicted"/>
<reference evidence="1" key="1">
    <citation type="submission" date="2020-04" db="EMBL/GenBank/DDBJ databases">
        <authorList>
            <person name="Chiriac C."/>
            <person name="Salcher M."/>
            <person name="Ghai R."/>
            <person name="Kavagutti S V."/>
        </authorList>
    </citation>
    <scope>NUCLEOTIDE SEQUENCE</scope>
</reference>
<gene>
    <name evidence="1" type="ORF">UFOVP116_166</name>
</gene>
<dbReference type="EMBL" id="LR796237">
    <property type="protein sequence ID" value="CAB4129893.1"/>
    <property type="molecule type" value="Genomic_DNA"/>
</dbReference>
<name>A0A6J5L9A3_9CAUD</name>